<comment type="caution">
    <text evidence="2">The sequence shown here is derived from an EMBL/GenBank/DDBJ whole genome shotgun (WGS) entry which is preliminary data.</text>
</comment>
<name>A0A369AKE6_9BURK</name>
<dbReference type="GO" id="GO:0005737">
    <property type="term" value="C:cytoplasm"/>
    <property type="evidence" value="ECO:0007669"/>
    <property type="project" value="TreeGrafter"/>
</dbReference>
<dbReference type="AlphaFoldDB" id="A0A369AKE6"/>
<dbReference type="PANTHER" id="PTHR15032">
    <property type="entry name" value="N-ACYL-PHOSPHATIDYLETHANOLAMINE-HYDROLYZING PHOSPHOLIPASE D"/>
    <property type="match status" value="1"/>
</dbReference>
<dbReference type="Proteomes" id="UP000252174">
    <property type="component" value="Unassembled WGS sequence"/>
</dbReference>
<dbReference type="Gene3D" id="3.60.15.10">
    <property type="entry name" value="Ribonuclease Z/Hydroxyacylglutathione hydrolase-like"/>
    <property type="match status" value="1"/>
</dbReference>
<evidence type="ECO:0000313" key="3">
    <source>
        <dbReference type="Proteomes" id="UP000252174"/>
    </source>
</evidence>
<dbReference type="SUPFAM" id="SSF56281">
    <property type="entry name" value="Metallo-hydrolase/oxidoreductase"/>
    <property type="match status" value="1"/>
</dbReference>
<dbReference type="EMBL" id="QPJU01000004">
    <property type="protein sequence ID" value="RCX09830.1"/>
    <property type="molecule type" value="Genomic_DNA"/>
</dbReference>
<dbReference type="InterPro" id="IPR036866">
    <property type="entry name" value="RibonucZ/Hydroxyglut_hydro"/>
</dbReference>
<dbReference type="Pfam" id="PF12706">
    <property type="entry name" value="Lactamase_B_2"/>
    <property type="match status" value="1"/>
</dbReference>
<sequence length="330" mass="36888">MSPQNRPDCAPHHAPDGRFRNLPMAAPVPAHRLSLLKALRWLVAGIAPDPGFDAHVPADFVYPNPRTPLDAARPHATWIGHDSFLLQLAGLRILTDPIFGDYAAPVPWPAMRRLRPPGLALEQLGPVDAVLLSHNHYDHLEAATVRALGARAHWFVPLGLKAWFARRGVQRVTELDWWQSAELAGRVQLTFTPAQHFSARGLFDRNRSLWGGWVVQGAQRRVYFAGDTGYHDRIFRDIGARLGPPDLALLPIGSYEPRSFMQSMHVDPADAVQIHRDLCSRLSVGMHWGSFRLSAEPPQHPPWRLFQALQAAGEAPENFRVLEHGQALNF</sequence>
<evidence type="ECO:0000259" key="1">
    <source>
        <dbReference type="Pfam" id="PF12706"/>
    </source>
</evidence>
<organism evidence="2 3">
    <name type="scientific">Extensimonas vulgaris</name>
    <dbReference type="NCBI Taxonomy" id="1031594"/>
    <lineage>
        <taxon>Bacteria</taxon>
        <taxon>Pseudomonadati</taxon>
        <taxon>Pseudomonadota</taxon>
        <taxon>Betaproteobacteria</taxon>
        <taxon>Burkholderiales</taxon>
        <taxon>Comamonadaceae</taxon>
        <taxon>Extensimonas</taxon>
    </lineage>
</organism>
<gene>
    <name evidence="2" type="ORF">DFR45_104200</name>
</gene>
<dbReference type="InterPro" id="IPR001279">
    <property type="entry name" value="Metallo-B-lactamas"/>
</dbReference>
<reference evidence="2 3" key="1">
    <citation type="submission" date="2018-07" db="EMBL/GenBank/DDBJ databases">
        <title>Genomic Encyclopedia of Type Strains, Phase IV (KMG-IV): sequencing the most valuable type-strain genomes for metagenomic binning, comparative biology and taxonomic classification.</title>
        <authorList>
            <person name="Goeker M."/>
        </authorList>
    </citation>
    <scope>NUCLEOTIDE SEQUENCE [LARGE SCALE GENOMIC DNA]</scope>
    <source>
        <strain evidence="2 3">DSM 100911</strain>
    </source>
</reference>
<proteinExistence type="predicted"/>
<dbReference type="OrthoDB" id="9805728at2"/>
<evidence type="ECO:0000313" key="2">
    <source>
        <dbReference type="EMBL" id="RCX09830.1"/>
    </source>
</evidence>
<protein>
    <submittedName>
        <fullName evidence="2">N-acyl-phosphatidylethanolamine-hydrolysing phospholipase D</fullName>
    </submittedName>
</protein>
<dbReference type="RefSeq" id="WP_114483201.1">
    <property type="nucleotide sequence ID" value="NZ_QPJU01000004.1"/>
</dbReference>
<accession>A0A369AKE6</accession>
<feature type="domain" description="Metallo-beta-lactamase" evidence="1">
    <location>
        <begin position="92"/>
        <end position="288"/>
    </location>
</feature>
<keyword evidence="3" id="KW-1185">Reference proteome</keyword>
<dbReference type="PANTHER" id="PTHR15032:SF4">
    <property type="entry name" value="N-ACYL-PHOSPHATIDYLETHANOLAMINE-HYDROLYZING PHOSPHOLIPASE D"/>
    <property type="match status" value="1"/>
</dbReference>